<feature type="domain" description="ATP-citrate synthase/succinyl-CoA ligase C-terminal" evidence="1">
    <location>
        <begin position="348"/>
        <end position="509"/>
    </location>
</feature>
<dbReference type="AlphaFoldDB" id="A0AA42B9K9"/>
<sequence length="527" mass="54407">MVVVAEVRPGTYHDSVTLMAVSAALNQLPGVTGAALVMGTSLNRELLAESGLSTPEVEAAGPNDLVIVVQATDESTARGALAEAARRLAEIGATPVSQVEERPRSLRSALRRAPEANLTLVSVPGPFAPIEAEEALRAGHHVFLFSDNVPLAEEIRLKRLATELGLLLMGPDCGTALINGVGLGFANVVRRGPIGLIAASGTGLQHVTCLIDQLGGGISHGIGTGGRDLSAPVGGLTTLAAIEALGADPATEVLVLISKPPDPAIADRVLAAATAQGKPVVAAFLGAELPSRPGVTCVPTLAEAARHAVALATSRPAETVRFDEAVDETALARARAGLTPTQRFARGLFSGGTLCEEAIWVLSPVLGPIWSNVPLEPGYRLPDPRRSREHTLLDLGADELTVGRPHPMIDPTLRIERLMEEAADPATACILLDVVLGYGAHPDPAGTLAPALEVARSRAAADGRALPIVVSLVGTERDPQRLSAQRAKLEAAGALVSTSNVIAAQLAGRIVAGARRPTHRGVEGDKS</sequence>
<evidence type="ECO:0000313" key="3">
    <source>
        <dbReference type="Proteomes" id="UP001165306"/>
    </source>
</evidence>
<name>A0AA42B9K9_9BACT</name>
<dbReference type="GO" id="GO:0009361">
    <property type="term" value="C:succinate-CoA ligase complex (ADP-forming)"/>
    <property type="evidence" value="ECO:0007669"/>
    <property type="project" value="TreeGrafter"/>
</dbReference>
<reference evidence="2" key="1">
    <citation type="submission" date="2022-06" db="EMBL/GenBank/DDBJ databases">
        <title>CFH 74404 Thermomicrobiaceae sp.</title>
        <authorList>
            <person name="Ming H."/>
            <person name="Li W.-J."/>
            <person name="Zhao Z."/>
        </authorList>
    </citation>
    <scope>NUCLEOTIDE SEQUENCE</scope>
    <source>
        <strain evidence="2">CFH 74404</strain>
    </source>
</reference>
<dbReference type="GO" id="GO:0004776">
    <property type="term" value="F:succinate-CoA ligase (GDP-forming) activity"/>
    <property type="evidence" value="ECO:0007669"/>
    <property type="project" value="TreeGrafter"/>
</dbReference>
<dbReference type="Gene3D" id="3.40.50.720">
    <property type="entry name" value="NAD(P)-binding Rossmann-like Domain"/>
    <property type="match status" value="1"/>
</dbReference>
<dbReference type="Pfam" id="PF00549">
    <property type="entry name" value="Ligase_CoA"/>
    <property type="match status" value="1"/>
</dbReference>
<dbReference type="GO" id="GO:0004775">
    <property type="term" value="F:succinate-CoA ligase (ADP-forming) activity"/>
    <property type="evidence" value="ECO:0007669"/>
    <property type="project" value="TreeGrafter"/>
</dbReference>
<dbReference type="RefSeq" id="WP_284056551.1">
    <property type="nucleotide sequence ID" value="NZ_JAMSLR010000003.1"/>
</dbReference>
<dbReference type="Proteomes" id="UP001165306">
    <property type="component" value="Unassembled WGS sequence"/>
</dbReference>
<protein>
    <submittedName>
        <fullName evidence="2">Acyl-CoA synthetase FdrA</fullName>
    </submittedName>
</protein>
<dbReference type="GO" id="GO:0006099">
    <property type="term" value="P:tricarboxylic acid cycle"/>
    <property type="evidence" value="ECO:0007669"/>
    <property type="project" value="TreeGrafter"/>
</dbReference>
<dbReference type="Gene3D" id="3.40.50.261">
    <property type="entry name" value="Succinyl-CoA synthetase domains"/>
    <property type="match status" value="2"/>
</dbReference>
<dbReference type="InterPro" id="IPR016102">
    <property type="entry name" value="Succinyl-CoA_synth-like"/>
</dbReference>
<dbReference type="NCBIfam" id="NF004760">
    <property type="entry name" value="PRK06091.1"/>
    <property type="match status" value="1"/>
</dbReference>
<dbReference type="PANTHER" id="PTHR11117">
    <property type="entry name" value="SUCCINYL-COA LIGASE SUBUNIT ALPHA"/>
    <property type="match status" value="1"/>
</dbReference>
<dbReference type="GO" id="GO:0005829">
    <property type="term" value="C:cytosol"/>
    <property type="evidence" value="ECO:0007669"/>
    <property type="project" value="TreeGrafter"/>
</dbReference>
<dbReference type="InterPro" id="IPR005811">
    <property type="entry name" value="SUCC_ACL_C"/>
</dbReference>
<organism evidence="2 3">
    <name type="scientific">Thermalbibacter longus</name>
    <dbReference type="NCBI Taxonomy" id="2951981"/>
    <lineage>
        <taxon>Bacteria</taxon>
        <taxon>Pseudomonadati</taxon>
        <taxon>Thermomicrobiota</taxon>
        <taxon>Thermomicrobia</taxon>
        <taxon>Thermomicrobiales</taxon>
        <taxon>Thermomicrobiaceae</taxon>
        <taxon>Thermalbibacter</taxon>
    </lineage>
</organism>
<dbReference type="SUPFAM" id="SSF52210">
    <property type="entry name" value="Succinyl-CoA synthetase domains"/>
    <property type="match status" value="2"/>
</dbReference>
<dbReference type="EMBL" id="JAMSLR010000003">
    <property type="protein sequence ID" value="MCM8748771.1"/>
    <property type="molecule type" value="Genomic_DNA"/>
</dbReference>
<proteinExistence type="predicted"/>
<dbReference type="PANTHER" id="PTHR11117:SF24">
    <property type="entry name" value="PROTEIN FDRA"/>
    <property type="match status" value="1"/>
</dbReference>
<keyword evidence="3" id="KW-1185">Reference proteome</keyword>
<comment type="caution">
    <text evidence="2">The sequence shown here is derived from an EMBL/GenBank/DDBJ whole genome shotgun (WGS) entry which is preliminary data.</text>
</comment>
<evidence type="ECO:0000313" key="2">
    <source>
        <dbReference type="EMBL" id="MCM8748771.1"/>
    </source>
</evidence>
<evidence type="ECO:0000259" key="1">
    <source>
        <dbReference type="Pfam" id="PF00549"/>
    </source>
</evidence>
<gene>
    <name evidence="2" type="primary">fdrA</name>
    <name evidence="2" type="ORF">NET02_06400</name>
</gene>
<accession>A0AA42B9K9</accession>